<sequence length="368" mass="39925">MKYNRLGQSGLFVSEYCLGTPGFVSGGPDGVSLETVGSEERSRAILDAALDRGVNFIDTADYYGMGQSEDMIGRILGARRRDVVIATKAGLRVGRGLNDAGLSRRHLIASVEGSLKRLGTDWIDLFIVHRVDPYTPLEETLQALDDVVRQGKVRYIGYSNWPAWLASKAIMLQRHHGWARFIAAQMYYSLLGREIEHDSIALAEDAGIGIMAWSPLANGFLTGKYTGGDPTGGNGRLAHFTLGPLDRVKGDRVVGVLREIAKRRGATPAQIALAWVARQRAVASVLIGVSDLAQLQSNLPEPAPVLDDRDMGALEQASAIPAAYPGWYNAMMADDAAAHALEGRYDPATTPVGMDAYPRFYLGREPAR</sequence>
<dbReference type="Gene3D" id="3.20.20.100">
    <property type="entry name" value="NADP-dependent oxidoreductase domain"/>
    <property type="match status" value="1"/>
</dbReference>
<dbReference type="FunFam" id="3.20.20.100:FF:000004">
    <property type="entry name" value="Oxidoreductase, aldo/keto reductase"/>
    <property type="match status" value="1"/>
</dbReference>
<dbReference type="GO" id="GO:0016491">
    <property type="term" value="F:oxidoreductase activity"/>
    <property type="evidence" value="ECO:0007669"/>
    <property type="project" value="UniProtKB-KW"/>
</dbReference>
<keyword evidence="1" id="KW-0560">Oxidoreductase</keyword>
<feature type="domain" description="NADP-dependent oxidoreductase" evidence="2">
    <location>
        <begin position="38"/>
        <end position="317"/>
    </location>
</feature>
<dbReference type="PANTHER" id="PTHR43364:SF18">
    <property type="entry name" value="OXIDOREDUCTASE"/>
    <property type="match status" value="1"/>
</dbReference>
<evidence type="ECO:0000256" key="1">
    <source>
        <dbReference type="ARBA" id="ARBA00023002"/>
    </source>
</evidence>
<dbReference type="PANTHER" id="PTHR43364">
    <property type="entry name" value="NADH-SPECIFIC METHYLGLYOXAL REDUCTASE-RELATED"/>
    <property type="match status" value="1"/>
</dbReference>
<dbReference type="SUPFAM" id="SSF51430">
    <property type="entry name" value="NAD(P)-linked oxidoreductase"/>
    <property type="match status" value="1"/>
</dbReference>
<evidence type="ECO:0000313" key="3">
    <source>
        <dbReference type="EMBL" id="QUT05767.1"/>
    </source>
</evidence>
<evidence type="ECO:0000313" key="4">
    <source>
        <dbReference type="Proteomes" id="UP000681425"/>
    </source>
</evidence>
<dbReference type="KEGG" id="spph:KFK14_22980"/>
<dbReference type="PRINTS" id="PR00069">
    <property type="entry name" value="ALDKETRDTASE"/>
</dbReference>
<proteinExistence type="predicted"/>
<dbReference type="InterPro" id="IPR050523">
    <property type="entry name" value="AKR_Detox_Biosynth"/>
</dbReference>
<dbReference type="InterPro" id="IPR023210">
    <property type="entry name" value="NADP_OxRdtase_dom"/>
</dbReference>
<evidence type="ECO:0000259" key="2">
    <source>
        <dbReference type="Pfam" id="PF00248"/>
    </source>
</evidence>
<name>A0A975K971_9SPHN</name>
<protein>
    <submittedName>
        <fullName evidence="3">Aldo/keto reductase</fullName>
    </submittedName>
</protein>
<organism evidence="3 4">
    <name type="scientific">Sphingobium phenoxybenzoativorans</name>
    <dbReference type="NCBI Taxonomy" id="1592790"/>
    <lineage>
        <taxon>Bacteria</taxon>
        <taxon>Pseudomonadati</taxon>
        <taxon>Pseudomonadota</taxon>
        <taxon>Alphaproteobacteria</taxon>
        <taxon>Sphingomonadales</taxon>
        <taxon>Sphingomonadaceae</taxon>
        <taxon>Sphingobium</taxon>
    </lineage>
</organism>
<dbReference type="InterPro" id="IPR020471">
    <property type="entry name" value="AKR"/>
</dbReference>
<keyword evidence="4" id="KW-1185">Reference proteome</keyword>
<accession>A0A975K971</accession>
<dbReference type="RefSeq" id="WP_212609280.1">
    <property type="nucleotide sequence ID" value="NZ_CP073910.1"/>
</dbReference>
<dbReference type="InterPro" id="IPR036812">
    <property type="entry name" value="NAD(P)_OxRdtase_dom_sf"/>
</dbReference>
<dbReference type="Pfam" id="PF00248">
    <property type="entry name" value="Aldo_ket_red"/>
    <property type="match status" value="1"/>
</dbReference>
<dbReference type="GO" id="GO:0005829">
    <property type="term" value="C:cytosol"/>
    <property type="evidence" value="ECO:0007669"/>
    <property type="project" value="TreeGrafter"/>
</dbReference>
<dbReference type="EMBL" id="CP073910">
    <property type="protein sequence ID" value="QUT05767.1"/>
    <property type="molecule type" value="Genomic_DNA"/>
</dbReference>
<dbReference type="AlphaFoldDB" id="A0A975K971"/>
<dbReference type="Proteomes" id="UP000681425">
    <property type="component" value="Chromosome"/>
</dbReference>
<reference evidence="3" key="1">
    <citation type="submission" date="2021-04" db="EMBL/GenBank/DDBJ databases">
        <title>Isolation of p-tert-butylphenol degrading bacteria Sphingobium phenoxybenzoativorans Tas13 from active sludge.</title>
        <authorList>
            <person name="Li Y."/>
        </authorList>
    </citation>
    <scope>NUCLEOTIDE SEQUENCE</scope>
    <source>
        <strain evidence="3">Tas13</strain>
    </source>
</reference>
<gene>
    <name evidence="3" type="ORF">KFK14_22980</name>
</gene>